<evidence type="ECO:0000256" key="1">
    <source>
        <dbReference type="SAM" id="MobiDB-lite"/>
    </source>
</evidence>
<gene>
    <name evidence="2" type="ORF">PGLA1383_LOCUS16945</name>
    <name evidence="3" type="ORF">PGLA2088_LOCUS24681</name>
</gene>
<dbReference type="Proteomes" id="UP000626109">
    <property type="component" value="Unassembled WGS sequence"/>
</dbReference>
<protein>
    <submittedName>
        <fullName evidence="2">Uncharacterized protein</fullName>
    </submittedName>
</protein>
<name>A0A813EHY3_POLGL</name>
<dbReference type="AlphaFoldDB" id="A0A813EHY3"/>
<dbReference type="Proteomes" id="UP000654075">
    <property type="component" value="Unassembled WGS sequence"/>
</dbReference>
<evidence type="ECO:0000313" key="3">
    <source>
        <dbReference type="EMBL" id="CAE8685848.1"/>
    </source>
</evidence>
<dbReference type="EMBL" id="CAJNNW010026492">
    <property type="protein sequence ID" value="CAE8685848.1"/>
    <property type="molecule type" value="Genomic_DNA"/>
</dbReference>
<feature type="non-terminal residue" evidence="2">
    <location>
        <position position="145"/>
    </location>
</feature>
<organism evidence="2 4">
    <name type="scientific">Polarella glacialis</name>
    <name type="common">Dinoflagellate</name>
    <dbReference type="NCBI Taxonomy" id="89957"/>
    <lineage>
        <taxon>Eukaryota</taxon>
        <taxon>Sar</taxon>
        <taxon>Alveolata</taxon>
        <taxon>Dinophyceae</taxon>
        <taxon>Suessiales</taxon>
        <taxon>Suessiaceae</taxon>
        <taxon>Polarella</taxon>
    </lineage>
</organism>
<proteinExistence type="predicted"/>
<keyword evidence="4" id="KW-1185">Reference proteome</keyword>
<evidence type="ECO:0000313" key="4">
    <source>
        <dbReference type="Proteomes" id="UP000654075"/>
    </source>
</evidence>
<comment type="caution">
    <text evidence="2">The sequence shown here is derived from an EMBL/GenBank/DDBJ whole genome shotgun (WGS) entry which is preliminary data.</text>
</comment>
<evidence type="ECO:0000313" key="2">
    <source>
        <dbReference type="EMBL" id="CAE8598539.1"/>
    </source>
</evidence>
<feature type="region of interest" description="Disordered" evidence="1">
    <location>
        <begin position="1"/>
        <end position="66"/>
    </location>
</feature>
<sequence length="145" mass="16055">VKLLGFDLVEDPNSPKAVVEEPDASKMPSLPQVSAKQPHGVKKKPRGFLRTEAPPESDRNTALSRAPRRQTFQRIDCGMKDLKGESEVIGRITVDSLCGYFANSQTLLNDHVQLLGQSSMYSRTDWHKRHAYISSKLVGRPTGGP</sequence>
<accession>A0A813EHY3</accession>
<reference evidence="2" key="1">
    <citation type="submission" date="2021-02" db="EMBL/GenBank/DDBJ databases">
        <authorList>
            <person name="Dougan E. K."/>
            <person name="Rhodes N."/>
            <person name="Thang M."/>
            <person name="Chan C."/>
        </authorList>
    </citation>
    <scope>NUCLEOTIDE SEQUENCE</scope>
</reference>
<dbReference type="EMBL" id="CAJNNV010010354">
    <property type="protein sequence ID" value="CAE8598539.1"/>
    <property type="molecule type" value="Genomic_DNA"/>
</dbReference>